<name>I3EHQ3_NEMP3</name>
<feature type="region of interest" description="Disordered" evidence="1">
    <location>
        <begin position="71"/>
        <end position="138"/>
    </location>
</feature>
<evidence type="ECO:0000313" key="4">
    <source>
        <dbReference type="Proteomes" id="UP000002872"/>
    </source>
</evidence>
<evidence type="ECO:0000259" key="2">
    <source>
        <dbReference type="PROSITE" id="PS50053"/>
    </source>
</evidence>
<dbReference type="EMBL" id="GL870878">
    <property type="protein sequence ID" value="EIJ88750.1"/>
    <property type="molecule type" value="Genomic_DNA"/>
</dbReference>
<dbReference type="Gene3D" id="3.10.20.90">
    <property type="entry name" value="Phosphatidylinositol 3-kinase Catalytic Subunit, Chain A, domain 1"/>
    <property type="match status" value="1"/>
</dbReference>
<dbReference type="STRING" id="935791.I3EHQ3"/>
<dbReference type="HOGENOM" id="CLU_909414_0_0_1"/>
<dbReference type="PANTHER" id="PTHR10677">
    <property type="entry name" value="UBIQUILIN"/>
    <property type="match status" value="1"/>
</dbReference>
<keyword evidence="4" id="KW-1185">Reference proteome</keyword>
<feature type="compositionally biased region" description="Low complexity" evidence="1">
    <location>
        <begin position="83"/>
        <end position="96"/>
    </location>
</feature>
<dbReference type="SUPFAM" id="SSF46934">
    <property type="entry name" value="UBA-like"/>
    <property type="match status" value="1"/>
</dbReference>
<accession>I3EHQ3</accession>
<dbReference type="GO" id="GO:0031593">
    <property type="term" value="F:polyubiquitin modification-dependent protein binding"/>
    <property type="evidence" value="ECO:0007669"/>
    <property type="project" value="TreeGrafter"/>
</dbReference>
<evidence type="ECO:0000313" key="3">
    <source>
        <dbReference type="EMBL" id="EIJ88750.1"/>
    </source>
</evidence>
<sequence>MSIMKINIKTSKGEVYSVEVEGPESTVLQLKEQISEKTQIPTAKIRLIHVGKLLKDQEALKTYKLEEESTVHLVVPSSDKKSSPVSSASQPSAQASTESKSTESLNSGASNSNPLGGGPGQMDPQFLKNMQGMNGNNSEMQSMMQSRMKELMKNPEQMKVLMEASLSMQNVPEPTKKAMMESVDKFAEMAKTNPEQFETFMNHMLDNPNMYMNQGMGGIPGFGQGMGMGMPSQAQGSQQTQMPAGLPTFNREEALQKYKSELMELEQIGYNNVELNLVALVCSEGDLTKAVNLIMDWTSEENH</sequence>
<dbReference type="GO" id="GO:0006511">
    <property type="term" value="P:ubiquitin-dependent protein catabolic process"/>
    <property type="evidence" value="ECO:0007669"/>
    <property type="project" value="TreeGrafter"/>
</dbReference>
<dbReference type="SUPFAM" id="SSF54236">
    <property type="entry name" value="Ubiquitin-like"/>
    <property type="match status" value="1"/>
</dbReference>
<protein>
    <recommendedName>
        <fullName evidence="2">Ubiquitin-like domain-containing protein</fullName>
    </recommendedName>
</protein>
<reference evidence="3" key="1">
    <citation type="submission" date="2011-01" db="EMBL/GenBank/DDBJ databases">
        <title>The Genome Sequence of Nematocida parisii strain ERTm3.</title>
        <authorList>
            <consortium name="The Broad Institute Genome Sequencing Platform"/>
            <consortium name="The Broad Institute Genome Sequencing Center for Infectious Disease"/>
            <person name="Cuomo C."/>
            <person name="Troemel E."/>
            <person name="Young S.K."/>
            <person name="Zeng Q."/>
            <person name="Gargeya S."/>
            <person name="Fitzgerald M."/>
            <person name="Haas B."/>
            <person name="Abouelleil A."/>
            <person name="Alvarado L."/>
            <person name="Arachchi H.M."/>
            <person name="Berlin A."/>
            <person name="Chapman S.B."/>
            <person name="Gearin G."/>
            <person name="Goldberg J."/>
            <person name="Griggs A."/>
            <person name="Gujja S."/>
            <person name="Hansen M."/>
            <person name="Heiman D."/>
            <person name="Howarth C."/>
            <person name="Larimer J."/>
            <person name="Lui A."/>
            <person name="MacDonald P.J.P."/>
            <person name="McCowen C."/>
            <person name="Montmayeur A."/>
            <person name="Murphy C."/>
            <person name="Neiman D."/>
            <person name="Pearson M."/>
            <person name="Priest M."/>
            <person name="Roberts A."/>
            <person name="Saif S."/>
            <person name="Shea T."/>
            <person name="Sisk P."/>
            <person name="Stolte C."/>
            <person name="Sykes S."/>
            <person name="Wortman J."/>
            <person name="Nusbaum C."/>
            <person name="Birren B."/>
        </authorList>
    </citation>
    <scope>NUCLEOTIDE SEQUENCE</scope>
    <source>
        <strain evidence="3">ERTm3</strain>
    </source>
</reference>
<dbReference type="GO" id="GO:0005829">
    <property type="term" value="C:cytosol"/>
    <property type="evidence" value="ECO:0007669"/>
    <property type="project" value="TreeGrafter"/>
</dbReference>
<proteinExistence type="predicted"/>
<evidence type="ECO:0000256" key="1">
    <source>
        <dbReference type="SAM" id="MobiDB-lite"/>
    </source>
</evidence>
<dbReference type="InterPro" id="IPR009060">
    <property type="entry name" value="UBA-like_sf"/>
</dbReference>
<dbReference type="VEuPathDB" id="MicrosporidiaDB:NEQG_01440"/>
<dbReference type="SMART" id="SM00213">
    <property type="entry name" value="UBQ"/>
    <property type="match status" value="1"/>
</dbReference>
<dbReference type="Proteomes" id="UP000002872">
    <property type="component" value="Unassembled WGS sequence"/>
</dbReference>
<dbReference type="FunCoup" id="I3EHQ3">
    <property type="interactions" value="99"/>
</dbReference>
<organism evidence="3 4">
    <name type="scientific">Nematocida parisii (strain ERTm3)</name>
    <name type="common">Nematode killer fungus</name>
    <dbReference type="NCBI Taxonomy" id="935791"/>
    <lineage>
        <taxon>Eukaryota</taxon>
        <taxon>Fungi</taxon>
        <taxon>Fungi incertae sedis</taxon>
        <taxon>Microsporidia</taxon>
        <taxon>Nematocida</taxon>
    </lineage>
</organism>
<dbReference type="Pfam" id="PF00240">
    <property type="entry name" value="ubiquitin"/>
    <property type="match status" value="1"/>
</dbReference>
<dbReference type="InterPro" id="IPR029071">
    <property type="entry name" value="Ubiquitin-like_domsf"/>
</dbReference>
<feature type="domain" description="Ubiquitin-like" evidence="2">
    <location>
        <begin position="4"/>
        <end position="75"/>
    </location>
</feature>
<dbReference type="AlphaFoldDB" id="I3EHQ3"/>
<dbReference type="InParanoid" id="I3EHQ3"/>
<gene>
    <name evidence="3" type="ORF">NEQG_01440</name>
</gene>
<dbReference type="PROSITE" id="PS50053">
    <property type="entry name" value="UBIQUITIN_2"/>
    <property type="match status" value="1"/>
</dbReference>
<dbReference type="Gene3D" id="1.10.8.10">
    <property type="entry name" value="DNA helicase RuvA subunit, C-terminal domain"/>
    <property type="match status" value="1"/>
</dbReference>
<dbReference type="OMA" id="KCAEHVD"/>
<feature type="compositionally biased region" description="Polar residues" evidence="1">
    <location>
        <begin position="97"/>
        <end position="114"/>
    </location>
</feature>
<dbReference type="InterPro" id="IPR000626">
    <property type="entry name" value="Ubiquitin-like_dom"/>
</dbReference>
<dbReference type="OrthoDB" id="267397at2759"/>
<dbReference type="InterPro" id="IPR015496">
    <property type="entry name" value="Ubiquilin"/>
</dbReference>
<dbReference type="PANTHER" id="PTHR10677:SF3">
    <property type="entry name" value="FI07626P-RELATED"/>
    <property type="match status" value="1"/>
</dbReference>